<protein>
    <submittedName>
        <fullName evidence="2">S4 domain protein YaaA</fullName>
    </submittedName>
</protein>
<comment type="caution">
    <text evidence="2">The sequence shown here is derived from an EMBL/GenBank/DDBJ whole genome shotgun (WGS) entry which is preliminary data.</text>
</comment>
<evidence type="ECO:0000313" key="3">
    <source>
        <dbReference type="Proteomes" id="UP001230005"/>
    </source>
</evidence>
<gene>
    <name evidence="2" type="ORF">J2S74_005017</name>
</gene>
<proteinExistence type="predicted"/>
<keyword evidence="1" id="KW-0694">RNA-binding</keyword>
<dbReference type="InterPro" id="IPR036986">
    <property type="entry name" value="S4_RNA-bd_sf"/>
</dbReference>
<organism evidence="2 3">
    <name type="scientific">Evansella vedderi</name>
    <dbReference type="NCBI Taxonomy" id="38282"/>
    <lineage>
        <taxon>Bacteria</taxon>
        <taxon>Bacillati</taxon>
        <taxon>Bacillota</taxon>
        <taxon>Bacilli</taxon>
        <taxon>Bacillales</taxon>
        <taxon>Bacillaceae</taxon>
        <taxon>Evansella</taxon>
    </lineage>
</organism>
<accession>A0ABU0A385</accession>
<dbReference type="PROSITE" id="PS50889">
    <property type="entry name" value="S4"/>
    <property type="match status" value="1"/>
</dbReference>
<dbReference type="Proteomes" id="UP001230005">
    <property type="component" value="Unassembled WGS sequence"/>
</dbReference>
<dbReference type="SUPFAM" id="SSF55174">
    <property type="entry name" value="Alpha-L RNA-binding motif"/>
    <property type="match status" value="1"/>
</dbReference>
<sequence length="73" mass="8311">MEQKVKIQEDYITLGQILKEVGVISTGGAAKWFLQENQVFLNGEEENRRGKKLYPGDVLVIENFGTVLIEKEQ</sequence>
<dbReference type="NCBIfam" id="TIGR02988">
    <property type="entry name" value="YaaA_near_RecF"/>
    <property type="match status" value="1"/>
</dbReference>
<evidence type="ECO:0000256" key="1">
    <source>
        <dbReference type="PROSITE-ProRule" id="PRU00182"/>
    </source>
</evidence>
<dbReference type="EMBL" id="JAUSUG010000030">
    <property type="protein sequence ID" value="MDQ0257559.1"/>
    <property type="molecule type" value="Genomic_DNA"/>
</dbReference>
<evidence type="ECO:0000313" key="2">
    <source>
        <dbReference type="EMBL" id="MDQ0257559.1"/>
    </source>
</evidence>
<dbReference type="InterPro" id="IPR014330">
    <property type="entry name" value="RNA-bd_S4-rel_YaaA"/>
</dbReference>
<dbReference type="Pfam" id="PF13275">
    <property type="entry name" value="S4_2"/>
    <property type="match status" value="1"/>
</dbReference>
<keyword evidence="3" id="KW-1185">Reference proteome</keyword>
<name>A0ABU0A385_9BACI</name>
<dbReference type="Gene3D" id="3.10.290.10">
    <property type="entry name" value="RNA-binding S4 domain"/>
    <property type="match status" value="1"/>
</dbReference>
<reference evidence="2 3" key="1">
    <citation type="submission" date="2023-07" db="EMBL/GenBank/DDBJ databases">
        <title>Genomic Encyclopedia of Type Strains, Phase IV (KMG-IV): sequencing the most valuable type-strain genomes for metagenomic binning, comparative biology and taxonomic classification.</title>
        <authorList>
            <person name="Goeker M."/>
        </authorList>
    </citation>
    <scope>NUCLEOTIDE SEQUENCE [LARGE SCALE GENOMIC DNA]</scope>
    <source>
        <strain evidence="2 3">DSM 9768</strain>
    </source>
</reference>